<feature type="compositionally biased region" description="Polar residues" evidence="1">
    <location>
        <begin position="37"/>
        <end position="46"/>
    </location>
</feature>
<proteinExistence type="predicted"/>
<dbReference type="GeneID" id="90074564"/>
<dbReference type="RefSeq" id="XP_064853585.1">
    <property type="nucleotide sequence ID" value="XM_064997513.1"/>
</dbReference>
<dbReference type="AlphaFoldDB" id="A0AAV5QPJ0"/>
<dbReference type="EMBL" id="BTFZ01000011">
    <property type="protein sequence ID" value="GMM36589.1"/>
    <property type="molecule type" value="Genomic_DNA"/>
</dbReference>
<feature type="region of interest" description="Disordered" evidence="1">
    <location>
        <begin position="27"/>
        <end position="49"/>
    </location>
</feature>
<accession>A0AAV5QPJ0</accession>
<evidence type="ECO:0000256" key="1">
    <source>
        <dbReference type="SAM" id="MobiDB-lite"/>
    </source>
</evidence>
<protein>
    <submittedName>
        <fullName evidence="2">Uncharacterized protein</fullName>
    </submittedName>
</protein>
<dbReference type="Proteomes" id="UP001360560">
    <property type="component" value="Unassembled WGS sequence"/>
</dbReference>
<reference evidence="2 3" key="1">
    <citation type="journal article" date="2023" name="Elife">
        <title>Identification of key yeast species and microbe-microbe interactions impacting larval growth of Drosophila in the wild.</title>
        <authorList>
            <person name="Mure A."/>
            <person name="Sugiura Y."/>
            <person name="Maeda R."/>
            <person name="Honda K."/>
            <person name="Sakurai N."/>
            <person name="Takahashi Y."/>
            <person name="Watada M."/>
            <person name="Katoh T."/>
            <person name="Gotoh A."/>
            <person name="Gotoh Y."/>
            <person name="Taniguchi I."/>
            <person name="Nakamura K."/>
            <person name="Hayashi T."/>
            <person name="Katayama T."/>
            <person name="Uemura T."/>
            <person name="Hattori Y."/>
        </authorList>
    </citation>
    <scope>NUCLEOTIDE SEQUENCE [LARGE SCALE GENOMIC DNA]</scope>
    <source>
        <strain evidence="2 3">SC-9</strain>
    </source>
</reference>
<evidence type="ECO:0000313" key="3">
    <source>
        <dbReference type="Proteomes" id="UP001360560"/>
    </source>
</evidence>
<evidence type="ECO:0000313" key="2">
    <source>
        <dbReference type="EMBL" id="GMM36589.1"/>
    </source>
</evidence>
<keyword evidence="3" id="KW-1185">Reference proteome</keyword>
<name>A0AAV5QPJ0_9ASCO</name>
<sequence>MGGKSYVTLHYLSQNSESSIATVSENMRSGPMISSPKGKTTESLSSGRAPKAALTTVLDDNRSVF</sequence>
<gene>
    <name evidence="2" type="ORF">DASC09_039140</name>
</gene>
<organism evidence="2 3">
    <name type="scientific">Saccharomycopsis crataegensis</name>
    <dbReference type="NCBI Taxonomy" id="43959"/>
    <lineage>
        <taxon>Eukaryota</taxon>
        <taxon>Fungi</taxon>
        <taxon>Dikarya</taxon>
        <taxon>Ascomycota</taxon>
        <taxon>Saccharomycotina</taxon>
        <taxon>Saccharomycetes</taxon>
        <taxon>Saccharomycopsidaceae</taxon>
        <taxon>Saccharomycopsis</taxon>
    </lineage>
</organism>
<comment type="caution">
    <text evidence="2">The sequence shown here is derived from an EMBL/GenBank/DDBJ whole genome shotgun (WGS) entry which is preliminary data.</text>
</comment>